<evidence type="ECO:0000259" key="2">
    <source>
        <dbReference type="Pfam" id="PF03184"/>
    </source>
</evidence>
<comment type="caution">
    <text evidence="3">The sequence shown here is derived from an EMBL/GenBank/DDBJ whole genome shotgun (WGS) entry which is preliminary data.</text>
</comment>
<accession>A0A4C1TNK2</accession>
<dbReference type="GO" id="GO:0003676">
    <property type="term" value="F:nucleic acid binding"/>
    <property type="evidence" value="ECO:0007669"/>
    <property type="project" value="InterPro"/>
</dbReference>
<proteinExistence type="predicted"/>
<keyword evidence="4" id="KW-1185">Reference proteome</keyword>
<evidence type="ECO:0000313" key="4">
    <source>
        <dbReference type="Proteomes" id="UP000299102"/>
    </source>
</evidence>
<sequence length="375" mass="43706">MAAGNADGDKLAPLMIYKGKFVWHQLIVEKKDEDEFEICYGSSKKERMESEIVYNYVERRFIPNIGTHARPHARTHARMHALTHARMHARVHTHTQTQTYKNTDTIVKSSGELPRTSKHQDIIKNRFSKNGIGLFYRSPRRTSWAICNQCWISTFYQVTSPHSGRPSCSVTSSLWLALENLLSQCTDEAKRRDQMVESIKIRWTLKDQQEADERREERCRLLEARAAAAEARRRVRARRKVRARPPPKYPNDKQKKYTSYVHEFLTHRKSEVDDNAERLEKKGREEKEKGGRKQKNERNVSKDELLEDEKKFELTPQAESATDLALKPKISQVPVGLRTRQRSLRCISTKKTLTKCMTLRPRPLQYSCSSTRAKP</sequence>
<dbReference type="InterPro" id="IPR004875">
    <property type="entry name" value="DDE_SF_endonuclease_dom"/>
</dbReference>
<feature type="compositionally biased region" description="Basic residues" evidence="1">
    <location>
        <begin position="233"/>
        <end position="245"/>
    </location>
</feature>
<feature type="region of interest" description="Disordered" evidence="1">
    <location>
        <begin position="233"/>
        <end position="258"/>
    </location>
</feature>
<feature type="region of interest" description="Disordered" evidence="1">
    <location>
        <begin position="271"/>
        <end position="310"/>
    </location>
</feature>
<name>A0A4C1TNK2_EUMVA</name>
<evidence type="ECO:0000313" key="3">
    <source>
        <dbReference type="EMBL" id="GBP15211.1"/>
    </source>
</evidence>
<protein>
    <recommendedName>
        <fullName evidence="2">DDE-1 domain-containing protein</fullName>
    </recommendedName>
</protein>
<dbReference type="OrthoDB" id="10035668at2759"/>
<evidence type="ECO:0000256" key="1">
    <source>
        <dbReference type="SAM" id="MobiDB-lite"/>
    </source>
</evidence>
<dbReference type="EMBL" id="BGZK01000070">
    <property type="protein sequence ID" value="GBP15211.1"/>
    <property type="molecule type" value="Genomic_DNA"/>
</dbReference>
<gene>
    <name evidence="3" type="ORF">EVAR_92217_1</name>
</gene>
<feature type="domain" description="DDE-1" evidence="2">
    <location>
        <begin position="4"/>
        <end position="107"/>
    </location>
</feature>
<dbReference type="Pfam" id="PF03184">
    <property type="entry name" value="DDE_1"/>
    <property type="match status" value="1"/>
</dbReference>
<dbReference type="AlphaFoldDB" id="A0A4C1TNK2"/>
<dbReference type="Proteomes" id="UP000299102">
    <property type="component" value="Unassembled WGS sequence"/>
</dbReference>
<reference evidence="3 4" key="1">
    <citation type="journal article" date="2019" name="Commun. Biol.">
        <title>The bagworm genome reveals a unique fibroin gene that provides high tensile strength.</title>
        <authorList>
            <person name="Kono N."/>
            <person name="Nakamura H."/>
            <person name="Ohtoshi R."/>
            <person name="Tomita M."/>
            <person name="Numata K."/>
            <person name="Arakawa K."/>
        </authorList>
    </citation>
    <scope>NUCLEOTIDE SEQUENCE [LARGE SCALE GENOMIC DNA]</scope>
</reference>
<organism evidence="3 4">
    <name type="scientific">Eumeta variegata</name>
    <name type="common">Bagworm moth</name>
    <name type="synonym">Eumeta japonica</name>
    <dbReference type="NCBI Taxonomy" id="151549"/>
    <lineage>
        <taxon>Eukaryota</taxon>
        <taxon>Metazoa</taxon>
        <taxon>Ecdysozoa</taxon>
        <taxon>Arthropoda</taxon>
        <taxon>Hexapoda</taxon>
        <taxon>Insecta</taxon>
        <taxon>Pterygota</taxon>
        <taxon>Neoptera</taxon>
        <taxon>Endopterygota</taxon>
        <taxon>Lepidoptera</taxon>
        <taxon>Glossata</taxon>
        <taxon>Ditrysia</taxon>
        <taxon>Tineoidea</taxon>
        <taxon>Psychidae</taxon>
        <taxon>Oiketicinae</taxon>
        <taxon>Eumeta</taxon>
    </lineage>
</organism>